<dbReference type="InterPro" id="IPR001878">
    <property type="entry name" value="Znf_CCHC"/>
</dbReference>
<dbReference type="Gene3D" id="4.10.60.10">
    <property type="entry name" value="Zinc finger, CCHC-type"/>
    <property type="match status" value="1"/>
</dbReference>
<comment type="caution">
    <text evidence="4">The sequence shown here is derived from an EMBL/GenBank/DDBJ whole genome shotgun (WGS) entry which is preliminary data.</text>
</comment>
<evidence type="ECO:0000256" key="1">
    <source>
        <dbReference type="PROSITE-ProRule" id="PRU00047"/>
    </source>
</evidence>
<keyword evidence="1" id="KW-0479">Metal-binding</keyword>
<proteinExistence type="predicted"/>
<evidence type="ECO:0000256" key="2">
    <source>
        <dbReference type="SAM" id="MobiDB-lite"/>
    </source>
</evidence>
<evidence type="ECO:0000313" key="5">
    <source>
        <dbReference type="Proteomes" id="UP000623129"/>
    </source>
</evidence>
<sequence>MATSGEWRMVHRRKRFPDNWRTPANEELDKVRPYVPYKQTYAQAVARPKPRPSSQGSTSQSPTYNHPSPPSNPASRSPSPPTPPGTRYYTSPHSPTSLRFPPMASFPEWRGRCFRCLRLGHTAAQCCNLFKCARCWMDGHIASHCTTSRSTNTTQPPQPAAQPPSQFEPSFDELLQEAHEVVKMAMETKLVREEEIRVAQLAREKHLIHLPRGLSVETFVKALPRWLWDQGFDIQQWSPLDGATVVMPRFKVLLDLEDFPLYLWRDKQLVQAVS</sequence>
<keyword evidence="1" id="KW-0863">Zinc-finger</keyword>
<feature type="region of interest" description="Disordered" evidence="2">
    <location>
        <begin position="1"/>
        <end position="97"/>
    </location>
</feature>
<dbReference type="EMBL" id="SWLB01000001">
    <property type="protein sequence ID" value="KAF3342094.1"/>
    <property type="molecule type" value="Genomic_DNA"/>
</dbReference>
<reference evidence="4" key="1">
    <citation type="submission" date="2020-01" db="EMBL/GenBank/DDBJ databases">
        <title>Genome sequence of Kobresia littledalei, the first chromosome-level genome in the family Cyperaceae.</title>
        <authorList>
            <person name="Qu G."/>
        </authorList>
    </citation>
    <scope>NUCLEOTIDE SEQUENCE</scope>
    <source>
        <strain evidence="4">C.B.Clarke</strain>
        <tissue evidence="4">Leaf</tissue>
    </source>
</reference>
<evidence type="ECO:0000313" key="4">
    <source>
        <dbReference type="EMBL" id="KAF3342094.1"/>
    </source>
</evidence>
<dbReference type="SUPFAM" id="SSF57756">
    <property type="entry name" value="Retrovirus zinc finger-like domains"/>
    <property type="match status" value="1"/>
</dbReference>
<feature type="domain" description="CCHC-type" evidence="3">
    <location>
        <begin position="112"/>
        <end position="126"/>
    </location>
</feature>
<keyword evidence="1" id="KW-0862">Zinc</keyword>
<gene>
    <name evidence="4" type="ORF">FCM35_KLT00732</name>
</gene>
<accession>A0A833S2D2</accession>
<protein>
    <recommendedName>
        <fullName evidence="3">CCHC-type domain-containing protein</fullName>
    </recommendedName>
</protein>
<feature type="region of interest" description="Disordered" evidence="2">
    <location>
        <begin position="147"/>
        <end position="167"/>
    </location>
</feature>
<dbReference type="PROSITE" id="PS50158">
    <property type="entry name" value="ZF_CCHC"/>
    <property type="match status" value="1"/>
</dbReference>
<name>A0A833S2D2_9POAL</name>
<evidence type="ECO:0000259" key="3">
    <source>
        <dbReference type="PROSITE" id="PS50158"/>
    </source>
</evidence>
<dbReference type="SMART" id="SM00343">
    <property type="entry name" value="ZnF_C2HC"/>
    <property type="match status" value="2"/>
</dbReference>
<dbReference type="InterPro" id="IPR036875">
    <property type="entry name" value="Znf_CCHC_sf"/>
</dbReference>
<feature type="compositionally biased region" description="Low complexity" evidence="2">
    <location>
        <begin position="52"/>
        <end position="63"/>
    </location>
</feature>
<organism evidence="4 5">
    <name type="scientific">Carex littledalei</name>
    <dbReference type="NCBI Taxonomy" id="544730"/>
    <lineage>
        <taxon>Eukaryota</taxon>
        <taxon>Viridiplantae</taxon>
        <taxon>Streptophyta</taxon>
        <taxon>Embryophyta</taxon>
        <taxon>Tracheophyta</taxon>
        <taxon>Spermatophyta</taxon>
        <taxon>Magnoliopsida</taxon>
        <taxon>Liliopsida</taxon>
        <taxon>Poales</taxon>
        <taxon>Cyperaceae</taxon>
        <taxon>Cyperoideae</taxon>
        <taxon>Cariceae</taxon>
        <taxon>Carex</taxon>
        <taxon>Carex subgen. Euthyceras</taxon>
    </lineage>
</organism>
<keyword evidence="5" id="KW-1185">Reference proteome</keyword>
<dbReference type="Proteomes" id="UP000623129">
    <property type="component" value="Unassembled WGS sequence"/>
</dbReference>
<dbReference type="GO" id="GO:0008270">
    <property type="term" value="F:zinc ion binding"/>
    <property type="evidence" value="ECO:0007669"/>
    <property type="project" value="UniProtKB-KW"/>
</dbReference>
<dbReference type="OrthoDB" id="10022108at2759"/>
<dbReference type="GO" id="GO:0003676">
    <property type="term" value="F:nucleic acid binding"/>
    <property type="evidence" value="ECO:0007669"/>
    <property type="project" value="InterPro"/>
</dbReference>
<dbReference type="AlphaFoldDB" id="A0A833S2D2"/>
<feature type="compositionally biased region" description="Pro residues" evidence="2">
    <location>
        <begin position="67"/>
        <end position="84"/>
    </location>
</feature>